<name>A0A249XLW9_9CAUD</name>
<reference evidence="1 2" key="1">
    <citation type="submission" date="2017-08" db="EMBL/GenBank/DDBJ databases">
        <authorList>
            <person name="Loney R.E."/>
            <person name="Wentworth H.A."/>
            <person name="Hanna I.R."/>
            <person name="Delesalle V.A."/>
            <person name="Grose J."/>
            <person name="Hope S."/>
            <person name="Breakwell D."/>
            <person name="Garlena R.A."/>
            <person name="Russell D.A."/>
            <person name="Pope W.H."/>
            <person name="Jacobs-Sera D."/>
            <person name="Hendrix R.W."/>
            <person name="Hatfull G.F."/>
        </authorList>
    </citation>
    <scope>NUCLEOTIDE SEQUENCE [LARGE SCALE GENOMIC DNA]</scope>
</reference>
<proteinExistence type="predicted"/>
<sequence length="41" mass="4730">MRVWKLANAPRVILRGRSAFHVDAHTADVFAYQHALRDRSP</sequence>
<protein>
    <submittedName>
        <fullName evidence="1">Uncharacterized protein</fullName>
    </submittedName>
</protein>
<keyword evidence="2" id="KW-1185">Reference proteome</keyword>
<accession>A0A249XLW9</accession>
<evidence type="ECO:0000313" key="2">
    <source>
        <dbReference type="Proteomes" id="UP000222083"/>
    </source>
</evidence>
<dbReference type="EMBL" id="MF668267">
    <property type="protein sequence ID" value="ASZ72726.1"/>
    <property type="molecule type" value="Genomic_DNA"/>
</dbReference>
<evidence type="ECO:0000313" key="1">
    <source>
        <dbReference type="EMBL" id="ASZ72726.1"/>
    </source>
</evidence>
<organism evidence="1 2">
    <name type="scientific">Mycobacterium phage Apocalypse</name>
    <dbReference type="NCBI Taxonomy" id="2027890"/>
    <lineage>
        <taxon>Viruses</taxon>
        <taxon>Duplodnaviria</taxon>
        <taxon>Heunggongvirae</taxon>
        <taxon>Uroviricota</taxon>
        <taxon>Caudoviricetes</taxon>
        <taxon>Weiservirinae</taxon>
        <taxon>Anayavirus</taxon>
        <taxon>Anayavirus apocalypse</taxon>
    </lineage>
</organism>
<gene>
    <name evidence="1" type="ORF">SEA_APOCALYPSE_92</name>
</gene>
<dbReference type="Proteomes" id="UP000222083">
    <property type="component" value="Segment"/>
</dbReference>